<evidence type="ECO:0000256" key="3">
    <source>
        <dbReference type="SAM" id="MobiDB-lite"/>
    </source>
</evidence>
<evidence type="ECO:0000313" key="5">
    <source>
        <dbReference type="EMBL" id="VWB75857.1"/>
    </source>
</evidence>
<feature type="domain" description="Integrase DNA-binding" evidence="4">
    <location>
        <begin position="3"/>
        <end position="85"/>
    </location>
</feature>
<keyword evidence="6" id="KW-1185">Reference proteome</keyword>
<evidence type="ECO:0000256" key="2">
    <source>
        <dbReference type="ARBA" id="ARBA00022908"/>
    </source>
</evidence>
<reference evidence="5 6" key="1">
    <citation type="submission" date="2019-09" db="EMBL/GenBank/DDBJ databases">
        <authorList>
            <person name="Depoorter E."/>
        </authorList>
    </citation>
    <scope>NUCLEOTIDE SEQUENCE [LARGE SCALE GENOMIC DNA]</scope>
    <source>
        <strain evidence="5">LMG 24065</strain>
    </source>
</reference>
<dbReference type="GO" id="GO:0015074">
    <property type="term" value="P:DNA integration"/>
    <property type="evidence" value="ECO:0007669"/>
    <property type="project" value="UniProtKB-KW"/>
</dbReference>
<dbReference type="Proteomes" id="UP000494125">
    <property type="component" value="Unassembled WGS sequence"/>
</dbReference>
<feature type="compositionally biased region" description="Basic residues" evidence="3">
    <location>
        <begin position="81"/>
        <end position="102"/>
    </location>
</feature>
<proteinExistence type="inferred from homology"/>
<comment type="similarity">
    <text evidence="1">Belongs to the 'phage' integrase family.</text>
</comment>
<evidence type="ECO:0000313" key="6">
    <source>
        <dbReference type="Proteomes" id="UP000494125"/>
    </source>
</evidence>
<sequence>MPLTDVQVRNAKASAAPYELTDGNGMFLLIQPNGAKYWRLSYRFLGKQKTLAFGVYPAVTLATARKKRDEAREQIAAGIVRARRRRKPDGPPRSRRPTRSKR</sequence>
<dbReference type="PANTHER" id="PTHR30629">
    <property type="entry name" value="PROPHAGE INTEGRASE"/>
    <property type="match status" value="1"/>
</dbReference>
<accession>A0A6P2LUF6</accession>
<gene>
    <name evidence="5" type="ORF">BDI24065_03607</name>
</gene>
<evidence type="ECO:0000259" key="4">
    <source>
        <dbReference type="Pfam" id="PF13356"/>
    </source>
</evidence>
<dbReference type="InterPro" id="IPR050808">
    <property type="entry name" value="Phage_Integrase"/>
</dbReference>
<dbReference type="AlphaFoldDB" id="A0A6P2LUF6"/>
<keyword evidence="2" id="KW-0229">DNA integration</keyword>
<organism evidence="5 6">
    <name type="scientific">Burkholderia diffusa</name>
    <dbReference type="NCBI Taxonomy" id="488732"/>
    <lineage>
        <taxon>Bacteria</taxon>
        <taxon>Pseudomonadati</taxon>
        <taxon>Pseudomonadota</taxon>
        <taxon>Betaproteobacteria</taxon>
        <taxon>Burkholderiales</taxon>
        <taxon>Burkholderiaceae</taxon>
        <taxon>Burkholderia</taxon>
        <taxon>Burkholderia cepacia complex</taxon>
    </lineage>
</organism>
<name>A0A6P2LUF6_9BURK</name>
<protein>
    <submittedName>
        <fullName evidence="5">Integrase</fullName>
    </submittedName>
</protein>
<evidence type="ECO:0000256" key="1">
    <source>
        <dbReference type="ARBA" id="ARBA00008857"/>
    </source>
</evidence>
<dbReference type="Pfam" id="PF13356">
    <property type="entry name" value="Arm-DNA-bind_3"/>
    <property type="match status" value="1"/>
</dbReference>
<dbReference type="Gene3D" id="3.30.160.390">
    <property type="entry name" value="Integrase, DNA-binding domain"/>
    <property type="match status" value="1"/>
</dbReference>
<dbReference type="EMBL" id="CABVPN010000016">
    <property type="protein sequence ID" value="VWB75857.1"/>
    <property type="molecule type" value="Genomic_DNA"/>
</dbReference>
<dbReference type="InterPro" id="IPR038488">
    <property type="entry name" value="Integrase_DNA-bd_sf"/>
</dbReference>
<dbReference type="PANTHER" id="PTHR30629:SF2">
    <property type="entry name" value="PROPHAGE INTEGRASE INTS-RELATED"/>
    <property type="match status" value="1"/>
</dbReference>
<feature type="region of interest" description="Disordered" evidence="3">
    <location>
        <begin position="67"/>
        <end position="102"/>
    </location>
</feature>
<dbReference type="InterPro" id="IPR025166">
    <property type="entry name" value="Integrase_DNA_bind_dom"/>
</dbReference>